<name>A0ABS0L4E3_9BACT</name>
<accession>A0ABS0L4E3</accession>
<evidence type="ECO:0000259" key="11">
    <source>
        <dbReference type="PROSITE" id="PS52015"/>
    </source>
</evidence>
<keyword evidence="4" id="KW-1003">Cell membrane</keyword>
<comment type="subcellular location">
    <subcellularLocation>
        <location evidence="1">Cell inner membrane</location>
        <topology evidence="1">Single-pass membrane protein</topology>
        <orientation evidence="1">Periplasmic side</orientation>
    </subcellularLocation>
</comment>
<comment type="similarity">
    <text evidence="2">Belongs to the TonB family.</text>
</comment>
<proteinExistence type="inferred from homology"/>
<evidence type="ECO:0000256" key="3">
    <source>
        <dbReference type="ARBA" id="ARBA00022448"/>
    </source>
</evidence>
<evidence type="ECO:0000256" key="2">
    <source>
        <dbReference type="ARBA" id="ARBA00006555"/>
    </source>
</evidence>
<evidence type="ECO:0000256" key="8">
    <source>
        <dbReference type="ARBA" id="ARBA00022989"/>
    </source>
</evidence>
<dbReference type="Pfam" id="PF03544">
    <property type="entry name" value="TonB_C"/>
    <property type="match status" value="1"/>
</dbReference>
<comment type="caution">
    <text evidence="12">The sequence shown here is derived from an EMBL/GenBank/DDBJ whole genome shotgun (WGS) entry which is preliminary data.</text>
</comment>
<dbReference type="RefSeq" id="WP_196955297.1">
    <property type="nucleotide sequence ID" value="NZ_JADWYK010000006.1"/>
</dbReference>
<evidence type="ECO:0000256" key="9">
    <source>
        <dbReference type="ARBA" id="ARBA00023136"/>
    </source>
</evidence>
<evidence type="ECO:0000313" key="13">
    <source>
        <dbReference type="Proteomes" id="UP000601099"/>
    </source>
</evidence>
<protein>
    <submittedName>
        <fullName evidence="12">Energy transducer TonB</fullName>
    </submittedName>
</protein>
<dbReference type="SUPFAM" id="SSF74653">
    <property type="entry name" value="TolA/TonB C-terminal domain"/>
    <property type="match status" value="1"/>
</dbReference>
<dbReference type="PROSITE" id="PS52015">
    <property type="entry name" value="TONB_CTD"/>
    <property type="match status" value="1"/>
</dbReference>
<evidence type="ECO:0000256" key="6">
    <source>
        <dbReference type="ARBA" id="ARBA00022692"/>
    </source>
</evidence>
<dbReference type="InterPro" id="IPR037682">
    <property type="entry name" value="TonB_C"/>
</dbReference>
<reference evidence="12 13" key="1">
    <citation type="submission" date="2020-11" db="EMBL/GenBank/DDBJ databases">
        <title>Hymenobacter sp.</title>
        <authorList>
            <person name="Kim M.K."/>
        </authorList>
    </citation>
    <scope>NUCLEOTIDE SEQUENCE [LARGE SCALE GENOMIC DNA]</scope>
    <source>
        <strain evidence="12 13">BT594</strain>
    </source>
</reference>
<dbReference type="PANTHER" id="PTHR33446">
    <property type="entry name" value="PROTEIN TONB-RELATED"/>
    <property type="match status" value="1"/>
</dbReference>
<sequence>MKQALLFTLLLLLCVSGAWAQRTRKTEYESGTLEKGNKVGVWEYYAYTRDGTQVIAQKYDHSKNQLIYFRPIEDRVYRIKEGDNWTSGRVDQPPLFLGGDALLGTFMSRLNYPGEAQAKKIQGKVIITFLVDTLGRATDHQVLLGIGGGCNEEALRVAKSIPQQWIPARRGSRAVPVVYEMPFTFRMQTQ</sequence>
<evidence type="ECO:0000256" key="10">
    <source>
        <dbReference type="SAM" id="SignalP"/>
    </source>
</evidence>
<evidence type="ECO:0000256" key="4">
    <source>
        <dbReference type="ARBA" id="ARBA00022475"/>
    </source>
</evidence>
<gene>
    <name evidence="12" type="ORF">I5L79_12020</name>
</gene>
<feature type="domain" description="TonB C-terminal" evidence="11">
    <location>
        <begin position="97"/>
        <end position="190"/>
    </location>
</feature>
<dbReference type="EMBL" id="JADWYK010000006">
    <property type="protein sequence ID" value="MBG8554279.1"/>
    <property type="molecule type" value="Genomic_DNA"/>
</dbReference>
<keyword evidence="10" id="KW-0732">Signal</keyword>
<dbReference type="InterPro" id="IPR051045">
    <property type="entry name" value="TonB-dependent_transducer"/>
</dbReference>
<keyword evidence="7" id="KW-0653">Protein transport</keyword>
<evidence type="ECO:0000256" key="7">
    <source>
        <dbReference type="ARBA" id="ARBA00022927"/>
    </source>
</evidence>
<evidence type="ECO:0000313" key="12">
    <source>
        <dbReference type="EMBL" id="MBG8554279.1"/>
    </source>
</evidence>
<dbReference type="Gene3D" id="3.30.1150.10">
    <property type="match status" value="1"/>
</dbReference>
<keyword evidence="9" id="KW-0472">Membrane</keyword>
<keyword evidence="13" id="KW-1185">Reference proteome</keyword>
<dbReference type="NCBIfam" id="TIGR01352">
    <property type="entry name" value="tonB_Cterm"/>
    <property type="match status" value="1"/>
</dbReference>
<keyword evidence="3" id="KW-0813">Transport</keyword>
<keyword evidence="5" id="KW-0997">Cell inner membrane</keyword>
<evidence type="ECO:0000256" key="5">
    <source>
        <dbReference type="ARBA" id="ARBA00022519"/>
    </source>
</evidence>
<keyword evidence="6" id="KW-0812">Transmembrane</keyword>
<evidence type="ECO:0000256" key="1">
    <source>
        <dbReference type="ARBA" id="ARBA00004383"/>
    </source>
</evidence>
<feature type="chain" id="PRO_5047014154" evidence="10">
    <location>
        <begin position="21"/>
        <end position="190"/>
    </location>
</feature>
<organism evidence="12 13">
    <name type="scientific">Hymenobacter guriensis</name>
    <dbReference type="NCBI Taxonomy" id="2793065"/>
    <lineage>
        <taxon>Bacteria</taxon>
        <taxon>Pseudomonadati</taxon>
        <taxon>Bacteroidota</taxon>
        <taxon>Cytophagia</taxon>
        <taxon>Cytophagales</taxon>
        <taxon>Hymenobacteraceae</taxon>
        <taxon>Hymenobacter</taxon>
    </lineage>
</organism>
<feature type="signal peptide" evidence="10">
    <location>
        <begin position="1"/>
        <end position="20"/>
    </location>
</feature>
<dbReference type="PANTHER" id="PTHR33446:SF2">
    <property type="entry name" value="PROTEIN TONB"/>
    <property type="match status" value="1"/>
</dbReference>
<keyword evidence="8" id="KW-1133">Transmembrane helix</keyword>
<dbReference type="InterPro" id="IPR006260">
    <property type="entry name" value="TonB/TolA_C"/>
</dbReference>
<dbReference type="Proteomes" id="UP000601099">
    <property type="component" value="Unassembled WGS sequence"/>
</dbReference>